<dbReference type="Pfam" id="PF20990">
    <property type="entry name" value="DUF2207_C"/>
    <property type="match status" value="1"/>
</dbReference>
<sequence>MKPPRLLLAVAAALLALPIAAAPAAAAPADVDDFSFDSFSGEYYLDIDESGRSTLRVVETIVARFPEFDQNRGIVRAIPTKYGDVNLGLSVVSVTDESGAPVPFERGDYGDFAELALGTDEFVHGRTTYVIEYTMRDVVRNFADTGDDEFYWDINGDGWGQEFGSVSASIHLSAAFQDALTGSDACFLGVYGEVGECELEYSDGVFSATVTPVGPYNTLTVAIGFDGGTVVQPTLPRDSWIVTIAPLVLLGLGGVWLLVAILVRFLVWRHAKGRGTVIAQFEPPADSDLLLDAELLDRRWVGLPALFIDFAVRGMVKVIDLEPGGGSGTGNRRFQLELATADGATAREKRILVALFGKALKPGSEVNPGSLTAAQGASLYSMGASSQQALIERGYLARPDDRLPKWIRRAGFATVLAFAPIWVWAGFNDVLEGNVVGPAFGTVFLWIVASGFTVRPLLRTRRGGEAFEYLQGLREYLTVAEEARLRMLQSPEGAVRVDTADRDAVVKLNERLLPYAVLWGVEDRWVEVLRAANVAPAWVEGTDVSASMLSSFRVASTSSVRPIVTSSSGGSSSWSSSSSSSFSSGSSGGGFSGGGGGGGGGGGR</sequence>
<feature type="chain" id="PRO_5047178325" evidence="3">
    <location>
        <begin position="27"/>
        <end position="604"/>
    </location>
</feature>
<dbReference type="RefSeq" id="WP_305002051.1">
    <property type="nucleotide sequence ID" value="NZ_JAUQUB010000001.1"/>
</dbReference>
<feature type="transmembrane region" description="Helical" evidence="2">
    <location>
        <begin position="406"/>
        <end position="427"/>
    </location>
</feature>
<evidence type="ECO:0000259" key="5">
    <source>
        <dbReference type="Pfam" id="PF20990"/>
    </source>
</evidence>
<gene>
    <name evidence="6" type="ORF">Q5716_05305</name>
</gene>
<dbReference type="Proteomes" id="UP001241072">
    <property type="component" value="Unassembled WGS sequence"/>
</dbReference>
<feature type="region of interest" description="Disordered" evidence="1">
    <location>
        <begin position="562"/>
        <end position="604"/>
    </location>
</feature>
<organism evidence="6 7">
    <name type="scientific">Antiquaquibacter soli</name>
    <dbReference type="NCBI Taxonomy" id="3064523"/>
    <lineage>
        <taxon>Bacteria</taxon>
        <taxon>Bacillati</taxon>
        <taxon>Actinomycetota</taxon>
        <taxon>Actinomycetes</taxon>
        <taxon>Micrococcales</taxon>
        <taxon>Microbacteriaceae</taxon>
        <taxon>Antiquaquibacter</taxon>
    </lineage>
</organism>
<dbReference type="Pfam" id="PF09972">
    <property type="entry name" value="DUF2207"/>
    <property type="match status" value="1"/>
</dbReference>
<protein>
    <submittedName>
        <fullName evidence="6">DUF2207 domain-containing protein</fullName>
    </submittedName>
</protein>
<keyword evidence="2" id="KW-1133">Transmembrane helix</keyword>
<dbReference type="EMBL" id="JAUQUB010000001">
    <property type="protein sequence ID" value="MDO7881643.1"/>
    <property type="molecule type" value="Genomic_DNA"/>
</dbReference>
<dbReference type="InterPro" id="IPR048389">
    <property type="entry name" value="YciQ-like_C"/>
</dbReference>
<proteinExistence type="predicted"/>
<dbReference type="InterPro" id="IPR018702">
    <property type="entry name" value="DUF2207"/>
</dbReference>
<accession>A0ABT9BKU9</accession>
<keyword evidence="2" id="KW-0472">Membrane</keyword>
<evidence type="ECO:0000256" key="1">
    <source>
        <dbReference type="SAM" id="MobiDB-lite"/>
    </source>
</evidence>
<evidence type="ECO:0000313" key="7">
    <source>
        <dbReference type="Proteomes" id="UP001241072"/>
    </source>
</evidence>
<feature type="compositionally biased region" description="Gly residues" evidence="1">
    <location>
        <begin position="586"/>
        <end position="604"/>
    </location>
</feature>
<evidence type="ECO:0000256" key="3">
    <source>
        <dbReference type="SAM" id="SignalP"/>
    </source>
</evidence>
<evidence type="ECO:0000256" key="2">
    <source>
        <dbReference type="SAM" id="Phobius"/>
    </source>
</evidence>
<comment type="caution">
    <text evidence="6">The sequence shown here is derived from an EMBL/GenBank/DDBJ whole genome shotgun (WGS) entry which is preliminary data.</text>
</comment>
<reference evidence="6 7" key="1">
    <citation type="submission" date="2023-07" db="EMBL/GenBank/DDBJ databases">
        <title>Protaetiibacter sp. nov WY-16 isolated from soil.</title>
        <authorList>
            <person name="Liu B."/>
            <person name="Wan Y."/>
        </authorList>
    </citation>
    <scope>NUCLEOTIDE SEQUENCE [LARGE SCALE GENOMIC DNA]</scope>
    <source>
        <strain evidence="6 7">WY-16</strain>
    </source>
</reference>
<name>A0ABT9BKU9_9MICO</name>
<feature type="signal peptide" evidence="3">
    <location>
        <begin position="1"/>
        <end position="26"/>
    </location>
</feature>
<keyword evidence="2" id="KW-0812">Transmembrane</keyword>
<evidence type="ECO:0000313" key="6">
    <source>
        <dbReference type="EMBL" id="MDO7881643.1"/>
    </source>
</evidence>
<feature type="transmembrane region" description="Helical" evidence="2">
    <location>
        <begin position="240"/>
        <end position="267"/>
    </location>
</feature>
<feature type="domain" description="Predicted membrane protein YciQ-like C-terminal" evidence="5">
    <location>
        <begin position="303"/>
        <end position="528"/>
    </location>
</feature>
<feature type="domain" description="DUF2207" evidence="4">
    <location>
        <begin position="47"/>
        <end position="225"/>
    </location>
</feature>
<feature type="compositionally biased region" description="Low complexity" evidence="1">
    <location>
        <begin position="566"/>
        <end position="585"/>
    </location>
</feature>
<evidence type="ECO:0000259" key="4">
    <source>
        <dbReference type="Pfam" id="PF09972"/>
    </source>
</evidence>
<keyword evidence="7" id="KW-1185">Reference proteome</keyword>
<keyword evidence="3" id="KW-0732">Signal</keyword>
<feature type="transmembrane region" description="Helical" evidence="2">
    <location>
        <begin position="439"/>
        <end position="458"/>
    </location>
</feature>